<dbReference type="Proteomes" id="UP000318878">
    <property type="component" value="Unassembled WGS sequence"/>
</dbReference>
<name>A0A5C5UTX5_9BACT</name>
<evidence type="ECO:0000313" key="3">
    <source>
        <dbReference type="Proteomes" id="UP000318878"/>
    </source>
</evidence>
<dbReference type="RefSeq" id="WP_146436989.1">
    <property type="nucleotide sequence ID" value="NZ_SJPF01000008.1"/>
</dbReference>
<keyword evidence="3" id="KW-1185">Reference proteome</keyword>
<accession>A0A5C5UTX5</accession>
<organism evidence="2 3">
    <name type="scientific">Blastopirellula retiformator</name>
    <dbReference type="NCBI Taxonomy" id="2527970"/>
    <lineage>
        <taxon>Bacteria</taxon>
        <taxon>Pseudomonadati</taxon>
        <taxon>Planctomycetota</taxon>
        <taxon>Planctomycetia</taxon>
        <taxon>Pirellulales</taxon>
        <taxon>Pirellulaceae</taxon>
        <taxon>Blastopirellula</taxon>
    </lineage>
</organism>
<comment type="caution">
    <text evidence="2">The sequence shown here is derived from an EMBL/GenBank/DDBJ whole genome shotgun (WGS) entry which is preliminary data.</text>
</comment>
<dbReference type="EMBL" id="SJPF01000008">
    <property type="protein sequence ID" value="TWT29518.1"/>
    <property type="molecule type" value="Genomic_DNA"/>
</dbReference>
<evidence type="ECO:0000256" key="1">
    <source>
        <dbReference type="SAM" id="MobiDB-lite"/>
    </source>
</evidence>
<sequence>MPRLPKFEITGKVPPPPKNLPVKKWESHGPQKFECSFPNTSLTTWHDDPLKVRLFKIPTGGYQTIHVDFGAPLHSEVYIREHDLVFTGEERENVPVRSQAYVRAIPDQDASDLILSRQTSLLDFAAPVSVEIGASGAYRLVDGQLVTAQSDSAPVEEVALAAPINDDLAICLLVFPGDADAIVIEPQRLSVRSFVKPLEKGVIRQVRVRALLAERAGLAEFLAQTYATFRQSELPLTT</sequence>
<dbReference type="OrthoDB" id="281183at2"/>
<dbReference type="AlphaFoldDB" id="A0A5C5UTX5"/>
<feature type="region of interest" description="Disordered" evidence="1">
    <location>
        <begin position="1"/>
        <end position="20"/>
    </location>
</feature>
<proteinExistence type="predicted"/>
<gene>
    <name evidence="2" type="ORF">Enr8_50350</name>
</gene>
<protein>
    <submittedName>
        <fullName evidence="2">Uncharacterized protein</fullName>
    </submittedName>
</protein>
<reference evidence="2 3" key="1">
    <citation type="submission" date="2019-02" db="EMBL/GenBank/DDBJ databases">
        <title>Deep-cultivation of Planctomycetes and their phenomic and genomic characterization uncovers novel biology.</title>
        <authorList>
            <person name="Wiegand S."/>
            <person name="Jogler M."/>
            <person name="Boedeker C."/>
            <person name="Pinto D."/>
            <person name="Vollmers J."/>
            <person name="Rivas-Marin E."/>
            <person name="Kohn T."/>
            <person name="Peeters S.H."/>
            <person name="Heuer A."/>
            <person name="Rast P."/>
            <person name="Oberbeckmann S."/>
            <person name="Bunk B."/>
            <person name="Jeske O."/>
            <person name="Meyerdierks A."/>
            <person name="Storesund J.E."/>
            <person name="Kallscheuer N."/>
            <person name="Luecker S."/>
            <person name="Lage O.M."/>
            <person name="Pohl T."/>
            <person name="Merkel B.J."/>
            <person name="Hornburger P."/>
            <person name="Mueller R.-W."/>
            <person name="Bruemmer F."/>
            <person name="Labrenz M."/>
            <person name="Spormann A.M."/>
            <person name="Op Den Camp H."/>
            <person name="Overmann J."/>
            <person name="Amann R."/>
            <person name="Jetten M.S.M."/>
            <person name="Mascher T."/>
            <person name="Medema M.H."/>
            <person name="Devos D.P."/>
            <person name="Kaster A.-K."/>
            <person name="Ovreas L."/>
            <person name="Rohde M."/>
            <person name="Galperin M.Y."/>
            <person name="Jogler C."/>
        </authorList>
    </citation>
    <scope>NUCLEOTIDE SEQUENCE [LARGE SCALE GENOMIC DNA]</scope>
    <source>
        <strain evidence="2 3">Enr8</strain>
    </source>
</reference>
<evidence type="ECO:0000313" key="2">
    <source>
        <dbReference type="EMBL" id="TWT29518.1"/>
    </source>
</evidence>